<feature type="domain" description="Methyltransferase type 11" evidence="1">
    <location>
        <begin position="57"/>
        <end position="148"/>
    </location>
</feature>
<dbReference type="InterPro" id="IPR029063">
    <property type="entry name" value="SAM-dependent_MTases_sf"/>
</dbReference>
<dbReference type="Pfam" id="PF08241">
    <property type="entry name" value="Methyltransf_11"/>
    <property type="match status" value="1"/>
</dbReference>
<dbReference type="AlphaFoldDB" id="A0A091B2H0"/>
<sequence>MDVNSRNQDSSTVKSFGSEWSRFDQSDLDQAEHRKIFDEYFSIFPWHELPEAAVGADIGCGSGRWAVLVADRVGLLHCVDASAEAIEVSKKTLSAKKNVEFHCASVAELPVADASLDFCYSLGVLHHVPDTASAIASCAQKLKPGAPLLLYLYYALDGRAWWFRALWRMSDLLRAGISRLPEALKVLVTDTLALVVYWPLARSARVFERLGLSVSAWPLSYYRAHSFYTMRTDSRDRFGTPLERRFTLAQMREMMVAAGLEKVSHSPNAPYWCVLGYRKA</sequence>
<dbReference type="PANTHER" id="PTHR43591">
    <property type="entry name" value="METHYLTRANSFERASE"/>
    <property type="match status" value="1"/>
</dbReference>
<dbReference type="SUPFAM" id="SSF53335">
    <property type="entry name" value="S-adenosyl-L-methionine-dependent methyltransferases"/>
    <property type="match status" value="1"/>
</dbReference>
<dbReference type="Proteomes" id="UP000029385">
    <property type="component" value="Unassembled WGS sequence"/>
</dbReference>
<dbReference type="EMBL" id="AVCI01000001">
    <property type="protein sequence ID" value="KFN45079.1"/>
    <property type="molecule type" value="Genomic_DNA"/>
</dbReference>
<dbReference type="GO" id="GO:0008757">
    <property type="term" value="F:S-adenosylmethionine-dependent methyltransferase activity"/>
    <property type="evidence" value="ECO:0007669"/>
    <property type="project" value="InterPro"/>
</dbReference>
<keyword evidence="3" id="KW-1185">Reference proteome</keyword>
<evidence type="ECO:0000313" key="2">
    <source>
        <dbReference type="EMBL" id="KFN45079.1"/>
    </source>
</evidence>
<name>A0A091B2H0_9GAMM</name>
<dbReference type="STRING" id="1121015.GCA_000420545_01623"/>
<reference evidence="2 3" key="1">
    <citation type="submission" date="2013-09" db="EMBL/GenBank/DDBJ databases">
        <title>Genome sequencing of Arenimonas oryziterrae.</title>
        <authorList>
            <person name="Chen F."/>
            <person name="Wang G."/>
        </authorList>
    </citation>
    <scope>NUCLEOTIDE SEQUENCE [LARGE SCALE GENOMIC DNA]</scope>
    <source>
        <strain evidence="2 3">YC6267</strain>
    </source>
</reference>
<evidence type="ECO:0000259" key="1">
    <source>
        <dbReference type="Pfam" id="PF08241"/>
    </source>
</evidence>
<dbReference type="PATRIC" id="fig|1121015.4.peg.668"/>
<proteinExistence type="predicted"/>
<dbReference type="RefSeq" id="WP_022969244.1">
    <property type="nucleotide sequence ID" value="NZ_ATVD01000002.1"/>
</dbReference>
<gene>
    <name evidence="2" type="ORF">N789_03390</name>
</gene>
<dbReference type="InterPro" id="IPR013216">
    <property type="entry name" value="Methyltransf_11"/>
</dbReference>
<evidence type="ECO:0000313" key="3">
    <source>
        <dbReference type="Proteomes" id="UP000029385"/>
    </source>
</evidence>
<dbReference type="Gene3D" id="3.40.50.150">
    <property type="entry name" value="Vaccinia Virus protein VP39"/>
    <property type="match status" value="1"/>
</dbReference>
<organism evidence="2 3">
    <name type="scientific">Arenimonas oryziterrae DSM 21050 = YC6267</name>
    <dbReference type="NCBI Taxonomy" id="1121015"/>
    <lineage>
        <taxon>Bacteria</taxon>
        <taxon>Pseudomonadati</taxon>
        <taxon>Pseudomonadota</taxon>
        <taxon>Gammaproteobacteria</taxon>
        <taxon>Lysobacterales</taxon>
        <taxon>Lysobacteraceae</taxon>
        <taxon>Arenimonas</taxon>
    </lineage>
</organism>
<dbReference type="OrthoDB" id="9801609at2"/>
<accession>A0A091B2H0</accession>
<protein>
    <recommendedName>
        <fullName evidence="1">Methyltransferase type 11 domain-containing protein</fullName>
    </recommendedName>
</protein>
<dbReference type="CDD" id="cd02440">
    <property type="entry name" value="AdoMet_MTases"/>
    <property type="match status" value="1"/>
</dbReference>
<dbReference type="eggNOG" id="COG2226">
    <property type="taxonomic scope" value="Bacteria"/>
</dbReference>
<comment type="caution">
    <text evidence="2">The sequence shown here is derived from an EMBL/GenBank/DDBJ whole genome shotgun (WGS) entry which is preliminary data.</text>
</comment>